<feature type="binding site" evidence="12">
    <location>
        <position position="79"/>
    </location>
    <ligand>
        <name>substrate</name>
    </ligand>
</feature>
<feature type="binding site" evidence="12">
    <location>
        <position position="32"/>
    </location>
    <ligand>
        <name>Mg(2+)</name>
        <dbReference type="ChEBI" id="CHEBI:18420"/>
    </ligand>
</feature>
<evidence type="ECO:0000256" key="1">
    <source>
        <dbReference type="ARBA" id="ARBA00004842"/>
    </source>
</evidence>
<evidence type="ECO:0000256" key="6">
    <source>
        <dbReference type="ARBA" id="ARBA00022741"/>
    </source>
</evidence>
<keyword evidence="8 12" id="KW-0067">ATP-binding</keyword>
<organism evidence="13 14">
    <name type="scientific">Photorhabdus aegyptia</name>
    <dbReference type="NCBI Taxonomy" id="2805098"/>
    <lineage>
        <taxon>Bacteria</taxon>
        <taxon>Pseudomonadati</taxon>
        <taxon>Pseudomonadota</taxon>
        <taxon>Gammaproteobacteria</taxon>
        <taxon>Enterobacterales</taxon>
        <taxon>Morganellaceae</taxon>
        <taxon>Photorhabdus</taxon>
    </lineage>
</organism>
<protein>
    <recommendedName>
        <fullName evidence="12">Shikimate kinase 2</fullName>
        <shortName evidence="12">SK 2</shortName>
        <ecNumber evidence="12">2.7.1.71</ecNumber>
    </recommendedName>
</protein>
<feature type="binding site" evidence="12">
    <location>
        <position position="58"/>
    </location>
    <ligand>
        <name>substrate</name>
    </ligand>
</feature>
<dbReference type="InterPro" id="IPR031322">
    <property type="entry name" value="Shikimate/glucono_kinase"/>
</dbReference>
<comment type="cofactor">
    <cofactor evidence="12">
        <name>Mg(2+)</name>
        <dbReference type="ChEBI" id="CHEBI:18420"/>
    </cofactor>
    <text evidence="12">Binds 1 Mg(2+) ion per subunit.</text>
</comment>
<comment type="caution">
    <text evidence="12">Lacks conserved residue(s) required for the propagation of feature annotation.</text>
</comment>
<dbReference type="NCBIfam" id="NF002988">
    <property type="entry name" value="PRK03731.1"/>
    <property type="match status" value="1"/>
</dbReference>
<evidence type="ECO:0000256" key="7">
    <source>
        <dbReference type="ARBA" id="ARBA00022777"/>
    </source>
</evidence>
<dbReference type="GO" id="GO:0008652">
    <property type="term" value="P:amino acid biosynthetic process"/>
    <property type="evidence" value="ECO:0007669"/>
    <property type="project" value="UniProtKB-KW"/>
</dbReference>
<dbReference type="GO" id="GO:0009073">
    <property type="term" value="P:aromatic amino acid family biosynthetic process"/>
    <property type="evidence" value="ECO:0007669"/>
    <property type="project" value="UniProtKB-KW"/>
</dbReference>
<feature type="region of interest" description="LID domain" evidence="12">
    <location>
        <begin position="112"/>
        <end position="126"/>
    </location>
</feature>
<dbReference type="InterPro" id="IPR027417">
    <property type="entry name" value="P-loop_NTPase"/>
</dbReference>
<dbReference type="CDD" id="cd00464">
    <property type="entry name" value="SK"/>
    <property type="match status" value="1"/>
</dbReference>
<evidence type="ECO:0000256" key="3">
    <source>
        <dbReference type="ARBA" id="ARBA00022605"/>
    </source>
</evidence>
<evidence type="ECO:0000256" key="5">
    <source>
        <dbReference type="ARBA" id="ARBA00022723"/>
    </source>
</evidence>
<dbReference type="InterPro" id="IPR027544">
    <property type="entry name" value="Shikimate_kinase_2"/>
</dbReference>
<dbReference type="InterPro" id="IPR023000">
    <property type="entry name" value="Shikimate_kinase_CS"/>
</dbReference>
<evidence type="ECO:0000256" key="4">
    <source>
        <dbReference type="ARBA" id="ARBA00022679"/>
    </source>
</evidence>
<dbReference type="PROSITE" id="PS01128">
    <property type="entry name" value="SHIKIMATE_KINASE"/>
    <property type="match status" value="1"/>
</dbReference>
<dbReference type="InterPro" id="IPR000623">
    <property type="entry name" value="Shikimate_kinase/TSH1"/>
</dbReference>
<evidence type="ECO:0000313" key="13">
    <source>
        <dbReference type="EMBL" id="EYU16264.1"/>
    </source>
</evidence>
<keyword evidence="5 12" id="KW-0479">Metal-binding</keyword>
<dbReference type="Gene3D" id="3.40.50.300">
    <property type="entry name" value="P-loop containing nucleotide triphosphate hydrolases"/>
    <property type="match status" value="1"/>
</dbReference>
<feature type="binding site" evidence="12">
    <location>
        <begin position="12"/>
        <end position="17"/>
    </location>
    <ligand>
        <name>ATP</name>
        <dbReference type="ChEBI" id="CHEBI:30616"/>
    </ligand>
</feature>
<comment type="function">
    <text evidence="12">Catalyzes the specific phosphorylation of the 3-hydroxyl group of shikimic acid using ATP as a cosubstrate.</text>
</comment>
<comment type="domain">
    <text evidence="12">The LID domain closes over the active site upon ATP binding.</text>
</comment>
<dbReference type="PANTHER" id="PTHR21087:SF21">
    <property type="entry name" value="SHIKIMATE KINASE 2"/>
    <property type="match status" value="1"/>
</dbReference>
<reference evidence="13 14" key="1">
    <citation type="submission" date="2014-03" db="EMBL/GenBank/DDBJ databases">
        <title>Draft Genome of Photorhabdus luminescens BA1, an Egyptian Isolate.</title>
        <authorList>
            <person name="Ghazal S."/>
            <person name="Hurst S.G.IV."/>
            <person name="Morris K."/>
            <person name="Thomas K."/>
            <person name="Tisa L.S."/>
        </authorList>
    </citation>
    <scope>NUCLEOTIDE SEQUENCE [LARGE SCALE GENOMIC DNA]</scope>
    <source>
        <strain evidence="13 14">BA1</strain>
    </source>
</reference>
<comment type="subunit">
    <text evidence="12">Monomer.</text>
</comment>
<keyword evidence="4 12" id="KW-0808">Transferase</keyword>
<comment type="catalytic activity">
    <reaction evidence="11 12">
        <text>shikimate + ATP = 3-phosphoshikimate + ADP + H(+)</text>
        <dbReference type="Rhea" id="RHEA:13121"/>
        <dbReference type="ChEBI" id="CHEBI:15378"/>
        <dbReference type="ChEBI" id="CHEBI:30616"/>
        <dbReference type="ChEBI" id="CHEBI:36208"/>
        <dbReference type="ChEBI" id="CHEBI:145989"/>
        <dbReference type="ChEBI" id="CHEBI:456216"/>
        <dbReference type="EC" id="2.7.1.71"/>
    </reaction>
</comment>
<evidence type="ECO:0000313" key="14">
    <source>
        <dbReference type="Proteomes" id="UP000023464"/>
    </source>
</evidence>
<dbReference type="GO" id="GO:0005829">
    <property type="term" value="C:cytosol"/>
    <property type="evidence" value="ECO:0007669"/>
    <property type="project" value="TreeGrafter"/>
</dbReference>
<comment type="pathway">
    <text evidence="1 12">Metabolic intermediate biosynthesis; chorismate biosynthesis; chorismate from D-erythrose 4-phosphate and phosphoenolpyruvate: step 5/7.</text>
</comment>
<dbReference type="Pfam" id="PF01202">
    <property type="entry name" value="SKI"/>
    <property type="match status" value="1"/>
</dbReference>
<dbReference type="GO" id="GO:0005524">
    <property type="term" value="F:ATP binding"/>
    <property type="evidence" value="ECO:0007669"/>
    <property type="project" value="UniProtKB-UniRule"/>
</dbReference>
<dbReference type="PANTHER" id="PTHR21087">
    <property type="entry name" value="SHIKIMATE KINASE"/>
    <property type="match status" value="1"/>
</dbReference>
<sequence>MNQILFIVGARGAGKTTVGKLLANELSYTFIDTDHYIQQTSNMTIADIVNQQGWQQFRQLESQALQQVSQSNRVISTGGGIILSAANRQYMRQNGTVIYLQASASILAERLMQQPESTQRPSLTGKSIVEEMEEVLAARENLYCECANHIINAQLSPEKIATYVKEIMLSGIAS</sequence>
<dbReference type="PRINTS" id="PR01100">
    <property type="entry name" value="SHIKIMTKNASE"/>
</dbReference>
<dbReference type="Proteomes" id="UP000023464">
    <property type="component" value="Unassembled WGS sequence"/>
</dbReference>
<dbReference type="HAMAP" id="MF_01269">
    <property type="entry name" value="Shikimate_kinase_2"/>
    <property type="match status" value="1"/>
</dbReference>
<dbReference type="GO" id="GO:0004765">
    <property type="term" value="F:shikimate kinase activity"/>
    <property type="evidence" value="ECO:0007669"/>
    <property type="project" value="UniProtKB-UniRule"/>
</dbReference>
<feature type="binding site" evidence="12">
    <location>
        <position position="139"/>
    </location>
    <ligand>
        <name>substrate</name>
    </ligand>
</feature>
<keyword evidence="10 12" id="KW-0057">Aromatic amino acid biosynthesis</keyword>
<evidence type="ECO:0000256" key="10">
    <source>
        <dbReference type="ARBA" id="ARBA00023141"/>
    </source>
</evidence>
<keyword evidence="7 12" id="KW-0418">Kinase</keyword>
<feature type="binding site" evidence="12">
    <location>
        <position position="34"/>
    </location>
    <ligand>
        <name>substrate</name>
    </ligand>
</feature>
<evidence type="ECO:0000256" key="2">
    <source>
        <dbReference type="ARBA" id="ARBA00022490"/>
    </source>
</evidence>
<keyword evidence="3 12" id="KW-0028">Amino-acid biosynthesis</keyword>
<accession>A0A022PL83</accession>
<keyword evidence="6 12" id="KW-0547">Nucleotide-binding</keyword>
<comment type="subcellular location">
    <subcellularLocation>
        <location evidence="12">Cytoplasm</location>
    </subcellularLocation>
</comment>
<gene>
    <name evidence="12" type="primary">aroL</name>
    <name evidence="13" type="ORF">BA1DRAFT_01088</name>
</gene>
<dbReference type="PATRIC" id="fig|1393736.3.peg.1110"/>
<dbReference type="GO" id="GO:0000287">
    <property type="term" value="F:magnesium ion binding"/>
    <property type="evidence" value="ECO:0007669"/>
    <property type="project" value="UniProtKB-UniRule"/>
</dbReference>
<evidence type="ECO:0000256" key="12">
    <source>
        <dbReference type="HAMAP-Rule" id="MF_01269"/>
    </source>
</evidence>
<dbReference type="EMBL" id="JFGV01000012">
    <property type="protein sequence ID" value="EYU16264.1"/>
    <property type="molecule type" value="Genomic_DNA"/>
</dbReference>
<keyword evidence="14" id="KW-1185">Reference proteome</keyword>
<dbReference type="GO" id="GO:0009423">
    <property type="term" value="P:chorismate biosynthetic process"/>
    <property type="evidence" value="ECO:0007669"/>
    <property type="project" value="UniProtKB-UniRule"/>
</dbReference>
<comment type="similarity">
    <text evidence="12">Belongs to the shikimate kinase family. AroL subfamily.</text>
</comment>
<dbReference type="HAMAP" id="MF_00109">
    <property type="entry name" value="Shikimate_kinase"/>
    <property type="match status" value="1"/>
</dbReference>
<keyword evidence="2 12" id="KW-0963">Cytoplasm</keyword>
<evidence type="ECO:0000256" key="8">
    <source>
        <dbReference type="ARBA" id="ARBA00022840"/>
    </source>
</evidence>
<dbReference type="SUPFAM" id="SSF52540">
    <property type="entry name" value="P-loop containing nucleoside triphosphate hydrolases"/>
    <property type="match status" value="1"/>
</dbReference>
<dbReference type="RefSeq" id="WP_036776827.1">
    <property type="nucleotide sequence ID" value="NZ_CAWLTM010000103.1"/>
</dbReference>
<evidence type="ECO:0000256" key="11">
    <source>
        <dbReference type="ARBA" id="ARBA00048567"/>
    </source>
</evidence>
<feature type="binding site" evidence="12">
    <location>
        <position position="120"/>
    </location>
    <ligand>
        <name>ATP</name>
        <dbReference type="ChEBI" id="CHEBI:30616"/>
    </ligand>
</feature>
<proteinExistence type="inferred from homology"/>
<dbReference type="AlphaFoldDB" id="A0A022PL83"/>
<comment type="caution">
    <text evidence="13">The sequence shown here is derived from an EMBL/GenBank/DDBJ whole genome shotgun (WGS) entry which is preliminary data.</text>
</comment>
<dbReference type="UniPathway" id="UPA00053">
    <property type="reaction ID" value="UER00088"/>
</dbReference>
<dbReference type="EC" id="2.7.1.71" evidence="12"/>
<keyword evidence="9 12" id="KW-0460">Magnesium</keyword>
<name>A0A022PL83_9GAMM</name>
<feature type="binding site" evidence="12">
    <location>
        <position position="16"/>
    </location>
    <ligand>
        <name>Mg(2+)</name>
        <dbReference type="ChEBI" id="CHEBI:18420"/>
    </ligand>
</feature>
<evidence type="ECO:0000256" key="9">
    <source>
        <dbReference type="ARBA" id="ARBA00022842"/>
    </source>
</evidence>